<dbReference type="Gene3D" id="1.25.10.10">
    <property type="entry name" value="Leucine-rich Repeat Variant"/>
    <property type="match status" value="2"/>
</dbReference>
<keyword evidence="9" id="KW-1185">Reference proteome</keyword>
<name>A0AAD8G7B7_ACIOX</name>
<comment type="subcellular location">
    <subcellularLocation>
        <location evidence="1">Midbody</location>
    </subcellularLocation>
</comment>
<dbReference type="PANTHER" id="PTHR13255">
    <property type="entry name" value="ATAXIN-10"/>
    <property type="match status" value="1"/>
</dbReference>
<comment type="caution">
    <text evidence="8">The sequence shown here is derived from an EMBL/GenBank/DDBJ whole genome shotgun (WGS) entry which is preliminary data.</text>
</comment>
<keyword evidence="5" id="KW-0131">Cell cycle</keyword>
<dbReference type="SUPFAM" id="SSF48371">
    <property type="entry name" value="ARM repeat"/>
    <property type="match status" value="1"/>
</dbReference>
<dbReference type="PANTHER" id="PTHR13255:SF0">
    <property type="entry name" value="ATAXIN-10"/>
    <property type="match status" value="1"/>
</dbReference>
<evidence type="ECO:0000256" key="2">
    <source>
        <dbReference type="ARBA" id="ARBA00008384"/>
    </source>
</evidence>
<evidence type="ECO:0000313" key="9">
    <source>
        <dbReference type="Proteomes" id="UP001230051"/>
    </source>
</evidence>
<dbReference type="InterPro" id="IPR019156">
    <property type="entry name" value="Ataxin-10_domain"/>
</dbReference>
<dbReference type="GO" id="GO:0005829">
    <property type="term" value="C:cytosol"/>
    <property type="evidence" value="ECO:0007669"/>
    <property type="project" value="TreeGrafter"/>
</dbReference>
<evidence type="ECO:0000256" key="4">
    <source>
        <dbReference type="ARBA" id="ARBA00022618"/>
    </source>
</evidence>
<organism evidence="8 9">
    <name type="scientific">Acipenser oxyrinchus oxyrinchus</name>
    <dbReference type="NCBI Taxonomy" id="40147"/>
    <lineage>
        <taxon>Eukaryota</taxon>
        <taxon>Metazoa</taxon>
        <taxon>Chordata</taxon>
        <taxon>Craniata</taxon>
        <taxon>Vertebrata</taxon>
        <taxon>Euteleostomi</taxon>
        <taxon>Actinopterygii</taxon>
        <taxon>Chondrostei</taxon>
        <taxon>Acipenseriformes</taxon>
        <taxon>Acipenseridae</taxon>
        <taxon>Acipenser</taxon>
    </lineage>
</organism>
<dbReference type="InterPro" id="IPR051374">
    <property type="entry name" value="Ataxin-10/CTR86_families"/>
</dbReference>
<evidence type="ECO:0000259" key="7">
    <source>
        <dbReference type="Pfam" id="PF09759"/>
    </source>
</evidence>
<protein>
    <recommendedName>
        <fullName evidence="3">Ataxin-10</fullName>
    </recommendedName>
</protein>
<sequence>MAAPCVVMQELVVKLNKVAESLKLGDFDQNNAVILQNVTKSFREPNCRASAVKAVFQSLLQILSRSFDEIHAFYREDNRRSLDMCLQLTAECFRCQRNACVQCARNQCLMRDLGFIDVTTRILQLLPRLQLVQTDSALEAFRCGIQFLGNLAVGNQDCKDDIWKHTFPDTFLNLLDHSDEKAVAYGSMVLFTCLDGEKVGEMLVIEGGQELAVRLIRLCRKQPELDWAVLIVTQHFLKCAELVEKMYAKLNTQERITLLELITAELGEAGVGTQESAVPVRLAEFLATCFQDKCKVVLTLASDSSAANEEALIVIRLLDILCEMTSDQKKFMFLQSFSELLKTTVELLKEVHLTGKESKNIFTPTHNFSEMETVSHPAVGFKARLIRLIGNLCHNNKENQNKVRELDGIALILDSCSIDGNNPFINQWAVFAIRNVLEQNKQNQEILMAMERRGMADDSALREMGFGVEERDGQLLLKPIKKET</sequence>
<dbReference type="GO" id="GO:0051301">
    <property type="term" value="P:cell division"/>
    <property type="evidence" value="ECO:0007669"/>
    <property type="project" value="UniProtKB-KW"/>
</dbReference>
<dbReference type="GO" id="GO:0030496">
    <property type="term" value="C:midbody"/>
    <property type="evidence" value="ECO:0007669"/>
    <property type="project" value="UniProtKB-SubCell"/>
</dbReference>
<evidence type="ECO:0000256" key="5">
    <source>
        <dbReference type="ARBA" id="ARBA00023306"/>
    </source>
</evidence>
<evidence type="ECO:0000313" key="8">
    <source>
        <dbReference type="EMBL" id="KAK1167224.1"/>
    </source>
</evidence>
<dbReference type="Proteomes" id="UP001230051">
    <property type="component" value="Unassembled WGS sequence"/>
</dbReference>
<gene>
    <name evidence="8" type="primary">atxn10</name>
    <name evidence="8" type="ORF">AOXY_G11908</name>
</gene>
<proteinExistence type="inferred from homology"/>
<dbReference type="GO" id="GO:0031175">
    <property type="term" value="P:neuron projection development"/>
    <property type="evidence" value="ECO:0007669"/>
    <property type="project" value="TreeGrafter"/>
</dbReference>
<keyword evidence="4" id="KW-0132">Cell division</keyword>
<dbReference type="Pfam" id="PF09759">
    <property type="entry name" value="Atx10homo_assoc"/>
    <property type="match status" value="1"/>
</dbReference>
<accession>A0AAD8G7B7</accession>
<reference evidence="8" key="1">
    <citation type="submission" date="2022-02" db="EMBL/GenBank/DDBJ databases">
        <title>Atlantic sturgeon de novo genome assembly.</title>
        <authorList>
            <person name="Stock M."/>
            <person name="Klopp C."/>
            <person name="Guiguen Y."/>
            <person name="Cabau C."/>
            <person name="Parinello H."/>
            <person name="Santidrian Yebra-Pimentel E."/>
            <person name="Kuhl H."/>
            <person name="Dirks R.P."/>
            <person name="Guessner J."/>
            <person name="Wuertz S."/>
            <person name="Du K."/>
            <person name="Schartl M."/>
        </authorList>
    </citation>
    <scope>NUCLEOTIDE SEQUENCE</scope>
    <source>
        <strain evidence="8">STURGEONOMICS-FGT-2020</strain>
        <tissue evidence="8">Whole blood</tissue>
    </source>
</reference>
<dbReference type="InterPro" id="IPR011989">
    <property type="entry name" value="ARM-like"/>
</dbReference>
<comment type="similarity">
    <text evidence="2">Belongs to the ataxin-10 family.</text>
</comment>
<evidence type="ECO:0000256" key="3">
    <source>
        <dbReference type="ARBA" id="ARBA00018804"/>
    </source>
</evidence>
<evidence type="ECO:0000256" key="1">
    <source>
        <dbReference type="ARBA" id="ARBA00004214"/>
    </source>
</evidence>
<comment type="function">
    <text evidence="6">May play a role in the regulation of cytokinesis. May play a role in signaling by stimulating protein glycosylation. Induces neuritogenesis by activating the Ras-MAP kinase pathway and is necessary for the survival of cerebellar neurons. Does not appear to play a major role in ciliogenesis.</text>
</comment>
<dbReference type="AlphaFoldDB" id="A0AAD8G7B7"/>
<feature type="domain" description="Ataxin-10" evidence="7">
    <location>
        <begin position="381"/>
        <end position="477"/>
    </location>
</feature>
<evidence type="ECO:0000256" key="6">
    <source>
        <dbReference type="ARBA" id="ARBA00045173"/>
    </source>
</evidence>
<dbReference type="EMBL" id="JAGXEW010000010">
    <property type="protein sequence ID" value="KAK1167224.1"/>
    <property type="molecule type" value="Genomic_DNA"/>
</dbReference>
<dbReference type="InterPro" id="IPR016024">
    <property type="entry name" value="ARM-type_fold"/>
</dbReference>